<dbReference type="AlphaFoldDB" id="A0A229UY54"/>
<evidence type="ECO:0000313" key="2">
    <source>
        <dbReference type="EMBL" id="OXM87879.1"/>
    </source>
</evidence>
<keyword evidence="3" id="KW-1185">Reference proteome</keyword>
<feature type="transmembrane region" description="Helical" evidence="1">
    <location>
        <begin position="72"/>
        <end position="89"/>
    </location>
</feature>
<accession>A0A229UY54</accession>
<sequence>MNATLFYSPFQVWRPYLLYPWLVFIHAVSAVVSIGPFIVLIPLLTKLRTAEAQVLSSYLDTFHFVVRLSKHSGHVLVFSGLLLLWLGGWPWDTPWIAGTFIVLFASLFFMARAFSPTIRRLRQPDHDRAPLVRKLSKALYLYMFILFVMLWLMIMKPALW</sequence>
<proteinExistence type="predicted"/>
<dbReference type="Proteomes" id="UP000215509">
    <property type="component" value="Unassembled WGS sequence"/>
</dbReference>
<dbReference type="Pfam" id="PF10027">
    <property type="entry name" value="DUF2269"/>
    <property type="match status" value="1"/>
</dbReference>
<evidence type="ECO:0008006" key="4">
    <source>
        <dbReference type="Google" id="ProtNLM"/>
    </source>
</evidence>
<keyword evidence="1" id="KW-0812">Transmembrane</keyword>
<feature type="transmembrane region" description="Helical" evidence="1">
    <location>
        <begin position="20"/>
        <end position="44"/>
    </location>
</feature>
<evidence type="ECO:0000313" key="3">
    <source>
        <dbReference type="Proteomes" id="UP000215509"/>
    </source>
</evidence>
<dbReference type="InterPro" id="IPR018729">
    <property type="entry name" value="DUF2269_transmembrane"/>
</dbReference>
<feature type="transmembrane region" description="Helical" evidence="1">
    <location>
        <begin position="95"/>
        <end position="114"/>
    </location>
</feature>
<protein>
    <recommendedName>
        <fullName evidence="4">DUF2269 domain-containing protein</fullName>
    </recommendedName>
</protein>
<reference evidence="2 3" key="1">
    <citation type="submission" date="2017-07" db="EMBL/GenBank/DDBJ databases">
        <title>Genome sequencing and assembly of Paenibacillus rigui.</title>
        <authorList>
            <person name="Mayilraj S."/>
        </authorList>
    </citation>
    <scope>NUCLEOTIDE SEQUENCE [LARGE SCALE GENOMIC DNA]</scope>
    <source>
        <strain evidence="2 3">JCM 16352</strain>
    </source>
</reference>
<keyword evidence="1" id="KW-1133">Transmembrane helix</keyword>
<name>A0A229UY54_9BACL</name>
<comment type="caution">
    <text evidence="2">The sequence shown here is derived from an EMBL/GenBank/DDBJ whole genome shotgun (WGS) entry which is preliminary data.</text>
</comment>
<organism evidence="2 3">
    <name type="scientific">Paenibacillus rigui</name>
    <dbReference type="NCBI Taxonomy" id="554312"/>
    <lineage>
        <taxon>Bacteria</taxon>
        <taxon>Bacillati</taxon>
        <taxon>Bacillota</taxon>
        <taxon>Bacilli</taxon>
        <taxon>Bacillales</taxon>
        <taxon>Paenibacillaceae</taxon>
        <taxon>Paenibacillus</taxon>
    </lineage>
</organism>
<gene>
    <name evidence="2" type="ORF">CF651_01850</name>
</gene>
<feature type="transmembrane region" description="Helical" evidence="1">
    <location>
        <begin position="135"/>
        <end position="154"/>
    </location>
</feature>
<dbReference type="OrthoDB" id="2436717at2"/>
<dbReference type="RefSeq" id="WP_094013129.1">
    <property type="nucleotide sequence ID" value="NZ_NMQW01000002.1"/>
</dbReference>
<dbReference type="EMBL" id="NMQW01000002">
    <property type="protein sequence ID" value="OXM87879.1"/>
    <property type="molecule type" value="Genomic_DNA"/>
</dbReference>
<keyword evidence="1" id="KW-0472">Membrane</keyword>
<evidence type="ECO:0000256" key="1">
    <source>
        <dbReference type="SAM" id="Phobius"/>
    </source>
</evidence>